<gene>
    <name evidence="1" type="ORF">HNQ39_004540</name>
</gene>
<dbReference type="Proteomes" id="UP000520814">
    <property type="component" value="Unassembled WGS sequence"/>
</dbReference>
<organism evidence="1 2">
    <name type="scientific">Armatimonas rosea</name>
    <dbReference type="NCBI Taxonomy" id="685828"/>
    <lineage>
        <taxon>Bacteria</taxon>
        <taxon>Bacillati</taxon>
        <taxon>Armatimonadota</taxon>
        <taxon>Armatimonadia</taxon>
        <taxon>Armatimonadales</taxon>
        <taxon>Armatimonadaceae</taxon>
        <taxon>Armatimonas</taxon>
    </lineage>
</organism>
<evidence type="ECO:0000313" key="1">
    <source>
        <dbReference type="EMBL" id="MBB6052719.1"/>
    </source>
</evidence>
<sequence>MSVLETDVSAPPAPKARTKTASRVASATAVLHDLLIVTWAVPADSLQSLVPAGTTLERLPREDGSLVGFVQLLFALRDDARWSVLPASMGDDFHEATLQVLTRDTDGPSAFVVKHFVASTQIATSLMPFTQAAEEARFHVYVAGDPARQTFEKLGIKLTTHSVQVHVRGEATELPERTLVGPWLESVAFFSRLERQVHPGRLPKDSQTLFRTEHPPLKPVAVKLTHQIVRPFDNLELGEPLLALYQAELPVTNLPIRRR</sequence>
<proteinExistence type="predicted"/>
<dbReference type="EMBL" id="JACHGW010000004">
    <property type="protein sequence ID" value="MBB6052719.1"/>
    <property type="molecule type" value="Genomic_DNA"/>
</dbReference>
<keyword evidence="2" id="KW-1185">Reference proteome</keyword>
<name>A0A7W9SUZ9_ARMRO</name>
<dbReference type="RefSeq" id="WP_184202278.1">
    <property type="nucleotide sequence ID" value="NZ_JACHGW010000004.1"/>
</dbReference>
<comment type="caution">
    <text evidence="1">The sequence shown here is derived from an EMBL/GenBank/DDBJ whole genome shotgun (WGS) entry which is preliminary data.</text>
</comment>
<evidence type="ECO:0008006" key="3">
    <source>
        <dbReference type="Google" id="ProtNLM"/>
    </source>
</evidence>
<dbReference type="AlphaFoldDB" id="A0A7W9SUZ9"/>
<accession>A0A7W9SUZ9</accession>
<evidence type="ECO:0000313" key="2">
    <source>
        <dbReference type="Proteomes" id="UP000520814"/>
    </source>
</evidence>
<protein>
    <recommendedName>
        <fullName evidence="3">Acetoacetate decarboxylase</fullName>
    </recommendedName>
</protein>
<reference evidence="1 2" key="1">
    <citation type="submission" date="2020-08" db="EMBL/GenBank/DDBJ databases">
        <title>Genomic Encyclopedia of Type Strains, Phase IV (KMG-IV): sequencing the most valuable type-strain genomes for metagenomic binning, comparative biology and taxonomic classification.</title>
        <authorList>
            <person name="Goeker M."/>
        </authorList>
    </citation>
    <scope>NUCLEOTIDE SEQUENCE [LARGE SCALE GENOMIC DNA]</scope>
    <source>
        <strain evidence="1 2">DSM 23562</strain>
    </source>
</reference>